<comment type="caution">
    <text evidence="10">The sequence shown here is derived from an EMBL/GenBank/DDBJ whole genome shotgun (WGS) entry which is preliminary data.</text>
</comment>
<dbReference type="SUPFAM" id="SSF57701">
    <property type="entry name" value="Zn2/Cys6 DNA-binding domain"/>
    <property type="match status" value="1"/>
</dbReference>
<dbReference type="SMART" id="SM00906">
    <property type="entry name" value="Fungal_trans"/>
    <property type="match status" value="1"/>
</dbReference>
<dbReference type="PROSITE" id="PS50048">
    <property type="entry name" value="ZN2_CY6_FUNGAL_2"/>
    <property type="match status" value="1"/>
</dbReference>
<dbReference type="PANTHER" id="PTHR31313:SF85">
    <property type="entry name" value="ZN(II)2CYS6 TRANSCRIPTION FACTOR (EUROFUNG)"/>
    <property type="match status" value="1"/>
</dbReference>
<dbReference type="Proteomes" id="UP001390339">
    <property type="component" value="Unassembled WGS sequence"/>
</dbReference>
<keyword evidence="7" id="KW-0539">Nucleus</keyword>
<dbReference type="InterPro" id="IPR007219">
    <property type="entry name" value="XnlR_reg_dom"/>
</dbReference>
<evidence type="ECO:0000259" key="9">
    <source>
        <dbReference type="PROSITE" id="PS50048"/>
    </source>
</evidence>
<dbReference type="Pfam" id="PF04082">
    <property type="entry name" value="Fungal_trans"/>
    <property type="match status" value="1"/>
</dbReference>
<keyword evidence="3" id="KW-0862">Zinc</keyword>
<keyword evidence="2" id="KW-0479">Metal-binding</keyword>
<dbReference type="InterPro" id="IPR001138">
    <property type="entry name" value="Zn2Cys6_DnaBD"/>
</dbReference>
<keyword evidence="11" id="KW-1185">Reference proteome</keyword>
<evidence type="ECO:0000256" key="6">
    <source>
        <dbReference type="ARBA" id="ARBA00023163"/>
    </source>
</evidence>
<evidence type="ECO:0000256" key="5">
    <source>
        <dbReference type="ARBA" id="ARBA00023125"/>
    </source>
</evidence>
<protein>
    <submittedName>
        <fullName evidence="10">Fungal-specific transcription factor domain-containing protein</fullName>
    </submittedName>
</protein>
<keyword evidence="4" id="KW-0805">Transcription regulation</keyword>
<dbReference type="CDD" id="cd00067">
    <property type="entry name" value="GAL4"/>
    <property type="match status" value="1"/>
</dbReference>
<evidence type="ECO:0000313" key="11">
    <source>
        <dbReference type="Proteomes" id="UP001390339"/>
    </source>
</evidence>
<dbReference type="PANTHER" id="PTHR31313">
    <property type="entry name" value="TY1 ENHANCER ACTIVATOR"/>
    <property type="match status" value="1"/>
</dbReference>
<feature type="domain" description="Zn(2)-C6 fungal-type" evidence="9">
    <location>
        <begin position="22"/>
        <end position="52"/>
    </location>
</feature>
<evidence type="ECO:0000256" key="4">
    <source>
        <dbReference type="ARBA" id="ARBA00023015"/>
    </source>
</evidence>
<dbReference type="Pfam" id="PF00172">
    <property type="entry name" value="Zn_clus"/>
    <property type="match status" value="1"/>
</dbReference>
<dbReference type="CDD" id="cd12148">
    <property type="entry name" value="fungal_TF_MHR"/>
    <property type="match status" value="1"/>
</dbReference>
<feature type="region of interest" description="Disordered" evidence="8">
    <location>
        <begin position="104"/>
        <end position="142"/>
    </location>
</feature>
<reference evidence="10 11" key="1">
    <citation type="journal article" date="2024" name="IMA Fungus">
        <title>Apiospora arundinis, a panoply of carbohydrate-active enzymes and secondary metabolites.</title>
        <authorList>
            <person name="Sorensen T."/>
            <person name="Petersen C."/>
            <person name="Muurmann A.T."/>
            <person name="Christiansen J.V."/>
            <person name="Brundto M.L."/>
            <person name="Overgaard C.K."/>
            <person name="Boysen A.T."/>
            <person name="Wollenberg R.D."/>
            <person name="Larsen T.O."/>
            <person name="Sorensen J.L."/>
            <person name="Nielsen K.L."/>
            <person name="Sondergaard T.E."/>
        </authorList>
    </citation>
    <scope>NUCLEOTIDE SEQUENCE [LARGE SCALE GENOMIC DNA]</scope>
    <source>
        <strain evidence="10 11">AAU 773</strain>
    </source>
</reference>
<name>A0ABR2JAT7_9PEZI</name>
<feature type="region of interest" description="Disordered" evidence="8">
    <location>
        <begin position="59"/>
        <end position="80"/>
    </location>
</feature>
<comment type="subcellular location">
    <subcellularLocation>
        <location evidence="1">Nucleus</location>
    </subcellularLocation>
</comment>
<dbReference type="PROSITE" id="PS00463">
    <property type="entry name" value="ZN2_CY6_FUNGAL_1"/>
    <property type="match status" value="1"/>
</dbReference>
<gene>
    <name evidence="10" type="ORF">PGQ11_005021</name>
</gene>
<proteinExistence type="predicted"/>
<keyword evidence="6" id="KW-0804">Transcription</keyword>
<evidence type="ECO:0000256" key="8">
    <source>
        <dbReference type="SAM" id="MobiDB-lite"/>
    </source>
</evidence>
<evidence type="ECO:0000256" key="7">
    <source>
        <dbReference type="ARBA" id="ARBA00023242"/>
    </source>
</evidence>
<feature type="compositionally biased region" description="Low complexity" evidence="8">
    <location>
        <begin position="109"/>
        <end position="125"/>
    </location>
</feature>
<dbReference type="SMART" id="SM00066">
    <property type="entry name" value="GAL4"/>
    <property type="match status" value="1"/>
</dbReference>
<evidence type="ECO:0000256" key="1">
    <source>
        <dbReference type="ARBA" id="ARBA00004123"/>
    </source>
</evidence>
<keyword evidence="5" id="KW-0238">DNA-binding</keyword>
<sequence length="666" mass="73757">MGHQQYRTSMVGEKRKRPYGVSCLACREKKVSCDGIRPRCGGCKDTHEDCLVPASARPLRRLQNSQTPGGSNKSSESNVTQLADRMMRMEERMKQMEDMLDLAPGQGWSSTPGTPSAPGSTPAASLSQRDAHMATSPAETDDGAKYRLTVDASGNVTYHGLTSWIRGPNVASEAPPQMSSPIPPGMTDGPQYARILQALATSKHISVAPRLGDALLDYYFCYSVFNIIERSTFMRDMALGGPMFSEFLLMAMYTSATSKIDGLEQGERITQERLFSRLAKEYLAKEMEGPTKITTIQGLLLLSGRECAIGNVSQGWNHAGLAFRMIHDLGIHLAPENVAGVSDLSYEERATRDRLFWSAFVWDKAISLAMGREPTFAPRRGRDPSSMADFDDDEGPWTAYYVNPLNCPPQLASYVYQPKRRVGAFRFLATLCLILHDIIVELYSSEGVLNPRQRTGFIERTRKRLDSLWKSVPETMKFNATQQPPPPWIFMLQMLYHASSILLLRITLSPKDIATSAGHVGACLEHSITANHMAASYTQTFGTRMTYVAMYSSFVAASFDTMLLESENLEMQLDALTRLRVWLGIMEQSVVNVASINKSVHHISTSTRNLISRNPVLAGSEDGQWIISLHSHCMPDLTPLDAFDGTGTGVGSFDFFDLFAPIHDLA</sequence>
<feature type="compositionally biased region" description="Polar residues" evidence="8">
    <location>
        <begin position="62"/>
        <end position="80"/>
    </location>
</feature>
<evidence type="ECO:0000313" key="10">
    <source>
        <dbReference type="EMBL" id="KAK8874507.1"/>
    </source>
</evidence>
<dbReference type="Gene3D" id="4.10.240.10">
    <property type="entry name" value="Zn(2)-C6 fungal-type DNA-binding domain"/>
    <property type="match status" value="1"/>
</dbReference>
<evidence type="ECO:0000256" key="3">
    <source>
        <dbReference type="ARBA" id="ARBA00022833"/>
    </source>
</evidence>
<evidence type="ECO:0000256" key="2">
    <source>
        <dbReference type="ARBA" id="ARBA00022723"/>
    </source>
</evidence>
<dbReference type="InterPro" id="IPR036864">
    <property type="entry name" value="Zn2-C6_fun-type_DNA-bd_sf"/>
</dbReference>
<dbReference type="EMBL" id="JAPCWZ010000003">
    <property type="protein sequence ID" value="KAK8874507.1"/>
    <property type="molecule type" value="Genomic_DNA"/>
</dbReference>
<accession>A0ABR2JAT7</accession>
<organism evidence="10 11">
    <name type="scientific">Apiospora arundinis</name>
    <dbReference type="NCBI Taxonomy" id="335852"/>
    <lineage>
        <taxon>Eukaryota</taxon>
        <taxon>Fungi</taxon>
        <taxon>Dikarya</taxon>
        <taxon>Ascomycota</taxon>
        <taxon>Pezizomycotina</taxon>
        <taxon>Sordariomycetes</taxon>
        <taxon>Xylariomycetidae</taxon>
        <taxon>Amphisphaeriales</taxon>
        <taxon>Apiosporaceae</taxon>
        <taxon>Apiospora</taxon>
    </lineage>
</organism>
<dbReference type="InterPro" id="IPR051615">
    <property type="entry name" value="Transcr_Regulatory_Elem"/>
</dbReference>